<dbReference type="Pfam" id="PF00001">
    <property type="entry name" value="7tm_1"/>
    <property type="match status" value="1"/>
</dbReference>
<evidence type="ECO:0000256" key="3">
    <source>
        <dbReference type="ARBA" id="ARBA00022692"/>
    </source>
</evidence>
<keyword evidence="8" id="KW-0807">Transducer</keyword>
<feature type="domain" description="G-protein coupled receptors family 1 profile" evidence="11">
    <location>
        <begin position="1"/>
        <end position="72"/>
    </location>
</feature>
<evidence type="ECO:0000256" key="10">
    <source>
        <dbReference type="SAM" id="Phobius"/>
    </source>
</evidence>
<evidence type="ECO:0000313" key="12">
    <source>
        <dbReference type="EMBL" id="KAH0557765.1"/>
    </source>
</evidence>
<accession>A0AAV7IRS3</accession>
<evidence type="ECO:0000313" key="13">
    <source>
        <dbReference type="Proteomes" id="UP000826195"/>
    </source>
</evidence>
<keyword evidence="7" id="KW-0675">Receptor</keyword>
<feature type="region of interest" description="Disordered" evidence="9">
    <location>
        <begin position="241"/>
        <end position="262"/>
    </location>
</feature>
<feature type="transmembrane region" description="Helical" evidence="10">
    <location>
        <begin position="45"/>
        <end position="63"/>
    </location>
</feature>
<comment type="subcellular location">
    <subcellularLocation>
        <location evidence="1">Membrane</location>
        <topology evidence="1">Multi-pass membrane protein</topology>
    </subcellularLocation>
</comment>
<dbReference type="InterPro" id="IPR000276">
    <property type="entry name" value="GPCR_Rhodpsn"/>
</dbReference>
<feature type="compositionally biased region" description="Basic and acidic residues" evidence="9">
    <location>
        <begin position="241"/>
        <end position="254"/>
    </location>
</feature>
<name>A0AAV7IRS3_COTGL</name>
<organism evidence="12 13">
    <name type="scientific">Cotesia glomerata</name>
    <name type="common">Lepidopteran parasitic wasp</name>
    <name type="synonym">Apanteles glomeratus</name>
    <dbReference type="NCBI Taxonomy" id="32391"/>
    <lineage>
        <taxon>Eukaryota</taxon>
        <taxon>Metazoa</taxon>
        <taxon>Ecdysozoa</taxon>
        <taxon>Arthropoda</taxon>
        <taxon>Hexapoda</taxon>
        <taxon>Insecta</taxon>
        <taxon>Pterygota</taxon>
        <taxon>Neoptera</taxon>
        <taxon>Endopterygota</taxon>
        <taxon>Hymenoptera</taxon>
        <taxon>Apocrita</taxon>
        <taxon>Ichneumonoidea</taxon>
        <taxon>Braconidae</taxon>
        <taxon>Microgastrinae</taxon>
        <taxon>Cotesia</taxon>
    </lineage>
</organism>
<evidence type="ECO:0000259" key="11">
    <source>
        <dbReference type="PROSITE" id="PS50262"/>
    </source>
</evidence>
<dbReference type="InterPro" id="IPR017452">
    <property type="entry name" value="GPCR_Rhodpsn_7TM"/>
</dbReference>
<dbReference type="GO" id="GO:0005886">
    <property type="term" value="C:plasma membrane"/>
    <property type="evidence" value="ECO:0007669"/>
    <property type="project" value="TreeGrafter"/>
</dbReference>
<comment type="caution">
    <text evidence="12">The sequence shown here is derived from an EMBL/GenBank/DDBJ whole genome shotgun (WGS) entry which is preliminary data.</text>
</comment>
<dbReference type="PRINTS" id="PR00237">
    <property type="entry name" value="GPCRRHODOPSN"/>
</dbReference>
<sequence>MIRRIKLYKIAVVIAFFICWAPFHVQRLIAIYGTGNDRVTSKSKAMILLYNIFTYLSGVLYYVSTTINPILYNIMSNKFREAFKETLAKSCGSRSSGNLEQRSYSSLSRSQQRTLGGGNFGSRTTAGTGIGTGVGQDSSEGSGNSIRDENNLRMQTIITPVDNKPSDIMPVNLPSQRHSDDNYLIFNKKISKKYSTESGNTELTVIESKNDCNDDDFDSEINDQNKKNTSRVINGDMCHQRRLADSNDDHDVSKRQGRGNNKSKYFGLRINNDKKWWRFFKWLPAGSVFKFTKNSRQNPGESTVSDIESNREEYSMTTCYIAGEHRLV</sequence>
<evidence type="ECO:0000256" key="9">
    <source>
        <dbReference type="SAM" id="MobiDB-lite"/>
    </source>
</evidence>
<feature type="region of interest" description="Disordered" evidence="9">
    <location>
        <begin position="91"/>
        <end position="151"/>
    </location>
</feature>
<keyword evidence="13" id="KW-1185">Reference proteome</keyword>
<keyword evidence="6 10" id="KW-0472">Membrane</keyword>
<proteinExistence type="inferred from homology"/>
<gene>
    <name evidence="12" type="ORF">KQX54_011548</name>
</gene>
<evidence type="ECO:0000256" key="1">
    <source>
        <dbReference type="ARBA" id="ARBA00004141"/>
    </source>
</evidence>
<evidence type="ECO:0000256" key="4">
    <source>
        <dbReference type="ARBA" id="ARBA00022989"/>
    </source>
</evidence>
<dbReference type="GO" id="GO:0008188">
    <property type="term" value="F:neuropeptide receptor activity"/>
    <property type="evidence" value="ECO:0007669"/>
    <property type="project" value="TreeGrafter"/>
</dbReference>
<dbReference type="PANTHER" id="PTHR24243">
    <property type="entry name" value="G-PROTEIN COUPLED RECEPTOR"/>
    <property type="match status" value="1"/>
</dbReference>
<dbReference type="Proteomes" id="UP000826195">
    <property type="component" value="Unassembled WGS sequence"/>
</dbReference>
<dbReference type="Gene3D" id="1.20.1070.10">
    <property type="entry name" value="Rhodopsin 7-helix transmembrane proteins"/>
    <property type="match status" value="1"/>
</dbReference>
<reference evidence="12 13" key="1">
    <citation type="journal article" date="2021" name="J. Hered.">
        <title>A chromosome-level genome assembly of the parasitoid wasp, Cotesia glomerata (Hymenoptera: Braconidae).</title>
        <authorList>
            <person name="Pinto B.J."/>
            <person name="Weis J.J."/>
            <person name="Gamble T."/>
            <person name="Ode P.J."/>
            <person name="Paul R."/>
            <person name="Zaspel J.M."/>
        </authorList>
    </citation>
    <scope>NUCLEOTIDE SEQUENCE [LARGE SCALE GENOMIC DNA]</scope>
    <source>
        <strain evidence="12">CgM1</strain>
    </source>
</reference>
<dbReference type="SUPFAM" id="SSF81321">
    <property type="entry name" value="Family A G protein-coupled receptor-like"/>
    <property type="match status" value="1"/>
</dbReference>
<feature type="compositionally biased region" description="Low complexity" evidence="9">
    <location>
        <begin position="101"/>
        <end position="113"/>
    </location>
</feature>
<evidence type="ECO:0000256" key="5">
    <source>
        <dbReference type="ARBA" id="ARBA00023040"/>
    </source>
</evidence>
<dbReference type="PANTHER" id="PTHR24243:SF208">
    <property type="entry name" value="PYROKININ-1 RECEPTOR"/>
    <property type="match status" value="1"/>
</dbReference>
<feature type="compositionally biased region" description="Polar residues" evidence="9">
    <location>
        <begin position="136"/>
        <end position="145"/>
    </location>
</feature>
<keyword evidence="5" id="KW-0297">G-protein coupled receptor</keyword>
<dbReference type="AlphaFoldDB" id="A0AAV7IRS3"/>
<evidence type="ECO:0000256" key="7">
    <source>
        <dbReference type="ARBA" id="ARBA00023170"/>
    </source>
</evidence>
<protein>
    <recommendedName>
        <fullName evidence="11">G-protein coupled receptors family 1 profile domain-containing protein</fullName>
    </recommendedName>
</protein>
<feature type="transmembrane region" description="Helical" evidence="10">
    <location>
        <begin position="7"/>
        <end position="25"/>
    </location>
</feature>
<evidence type="ECO:0000256" key="8">
    <source>
        <dbReference type="ARBA" id="ARBA00023224"/>
    </source>
</evidence>
<evidence type="ECO:0000256" key="2">
    <source>
        <dbReference type="ARBA" id="ARBA00010663"/>
    </source>
</evidence>
<keyword evidence="4 10" id="KW-1133">Transmembrane helix</keyword>
<dbReference type="EMBL" id="JAHXZJ010000747">
    <property type="protein sequence ID" value="KAH0557765.1"/>
    <property type="molecule type" value="Genomic_DNA"/>
</dbReference>
<evidence type="ECO:0000256" key="6">
    <source>
        <dbReference type="ARBA" id="ARBA00023136"/>
    </source>
</evidence>
<keyword evidence="3 10" id="KW-0812">Transmembrane</keyword>
<comment type="similarity">
    <text evidence="2">Belongs to the G-protein coupled receptor 1 family.</text>
</comment>
<dbReference type="PROSITE" id="PS50262">
    <property type="entry name" value="G_PROTEIN_RECEP_F1_2"/>
    <property type="match status" value="1"/>
</dbReference>